<evidence type="ECO:0000256" key="6">
    <source>
        <dbReference type="ARBA" id="ARBA00022781"/>
    </source>
</evidence>
<reference evidence="18" key="2">
    <citation type="submission" date="2022-01" db="EMBL/GenBank/DDBJ databases">
        <title>Collection of gut derived symbiotic bacterial strains cultured from healthy donors.</title>
        <authorList>
            <person name="Lin H."/>
            <person name="Kohout C."/>
            <person name="Waligurski E."/>
            <person name="Pamer E.G."/>
        </authorList>
    </citation>
    <scope>NUCLEOTIDE SEQUENCE</scope>
    <source>
        <strain evidence="18">DFI.1.149</strain>
    </source>
</reference>
<evidence type="ECO:0000313" key="18">
    <source>
        <dbReference type="EMBL" id="MCG4960770.1"/>
    </source>
</evidence>
<dbReference type="CDD" id="cd06503">
    <property type="entry name" value="ATP-synt_Fo_b"/>
    <property type="match status" value="1"/>
</dbReference>
<evidence type="ECO:0000256" key="16">
    <source>
        <dbReference type="RuleBase" id="RU003848"/>
    </source>
</evidence>
<evidence type="ECO:0000256" key="10">
    <source>
        <dbReference type="ARBA" id="ARBA00023310"/>
    </source>
</evidence>
<organism evidence="22 25">
    <name type="scientific">Odoribacter splanchnicus</name>
    <dbReference type="NCBI Taxonomy" id="28118"/>
    <lineage>
        <taxon>Bacteria</taxon>
        <taxon>Pseudomonadati</taxon>
        <taxon>Bacteroidota</taxon>
        <taxon>Bacteroidia</taxon>
        <taxon>Bacteroidales</taxon>
        <taxon>Odoribacteraceae</taxon>
        <taxon>Odoribacter</taxon>
    </lineage>
</organism>
<protein>
    <recommendedName>
        <fullName evidence="15">ATP synthase subunit b</fullName>
    </recommendedName>
    <alternativeName>
        <fullName evidence="15">ATP synthase F(0) sector subunit b</fullName>
    </alternativeName>
    <alternativeName>
        <fullName evidence="15">ATPase subunit I</fullName>
    </alternativeName>
    <alternativeName>
        <fullName evidence="15">F-type ATPase subunit b</fullName>
        <shortName evidence="15">F-ATPase subunit b</shortName>
    </alternativeName>
</protein>
<feature type="transmembrane region" description="Helical" evidence="15">
    <location>
        <begin position="12"/>
        <end position="30"/>
    </location>
</feature>
<dbReference type="Proteomes" id="UP000283426">
    <property type="component" value="Unassembled WGS sequence"/>
</dbReference>
<evidence type="ECO:0000256" key="5">
    <source>
        <dbReference type="ARBA" id="ARBA00022692"/>
    </source>
</evidence>
<dbReference type="GO" id="GO:0046961">
    <property type="term" value="F:proton-transporting ATPase activity, rotational mechanism"/>
    <property type="evidence" value="ECO:0007669"/>
    <property type="project" value="TreeGrafter"/>
</dbReference>
<dbReference type="Proteomes" id="UP000284434">
    <property type="component" value="Unassembled WGS sequence"/>
</dbReference>
<evidence type="ECO:0000256" key="2">
    <source>
        <dbReference type="ARBA" id="ARBA00022448"/>
    </source>
</evidence>
<keyword evidence="5 15" id="KW-0812">Transmembrane</keyword>
<evidence type="ECO:0000256" key="15">
    <source>
        <dbReference type="HAMAP-Rule" id="MF_01398"/>
    </source>
</evidence>
<sequence length="167" mass="19479">MGLFKPEIGLVFWMLVVFLIILAILAKYAWPVIIRSIEQRADFIDSGVKFTREAKQRLDEVETKVEEMLAEAHRKQLAALQETERMKREMIENAKKEAADEVRKMMEEAKASMEQAKREAEKQMRRQVSRLSLEIAEKVLRKDLSKDTAQVELVDRMLDELESAQKL</sequence>
<keyword evidence="22" id="KW-0378">Hydrolase</keyword>
<dbReference type="PANTHER" id="PTHR33445:SF1">
    <property type="entry name" value="ATP SYNTHASE SUBUNIT B"/>
    <property type="match status" value="1"/>
</dbReference>
<evidence type="ECO:0000313" key="23">
    <source>
        <dbReference type="Proteomes" id="UP000283426"/>
    </source>
</evidence>
<dbReference type="EMBL" id="QRYW01000046">
    <property type="protein sequence ID" value="RGV19751.1"/>
    <property type="molecule type" value="Genomic_DNA"/>
</dbReference>
<keyword evidence="4 15" id="KW-0138">CF(0)</keyword>
<evidence type="ECO:0000256" key="4">
    <source>
        <dbReference type="ARBA" id="ARBA00022547"/>
    </source>
</evidence>
<keyword evidence="7 15" id="KW-1133">Transmembrane helix</keyword>
<keyword evidence="2 15" id="KW-0813">Transport</keyword>
<evidence type="ECO:0000313" key="19">
    <source>
        <dbReference type="EMBL" id="MDB9224012.1"/>
    </source>
</evidence>
<evidence type="ECO:0000313" key="20">
    <source>
        <dbReference type="EMBL" id="RGU56779.1"/>
    </source>
</evidence>
<evidence type="ECO:0000256" key="1">
    <source>
        <dbReference type="ARBA" id="ARBA00005513"/>
    </source>
</evidence>
<accession>A0A3D4Z9Y9</accession>
<dbReference type="GO" id="GO:0005886">
    <property type="term" value="C:plasma membrane"/>
    <property type="evidence" value="ECO:0007669"/>
    <property type="project" value="UniProtKB-SubCell"/>
</dbReference>
<reference evidence="19" key="3">
    <citation type="submission" date="2023-01" db="EMBL/GenBank/DDBJ databases">
        <title>Human gut microbiome strain richness.</title>
        <authorList>
            <person name="Chen-Liaw A."/>
        </authorList>
    </citation>
    <scope>NUCLEOTIDE SEQUENCE</scope>
    <source>
        <strain evidence="19">RTP21484st1_B7_RTP21484_190118</strain>
    </source>
</reference>
<dbReference type="PANTHER" id="PTHR33445">
    <property type="entry name" value="ATP SYNTHASE SUBUNIT B', CHLOROPLASTIC"/>
    <property type="match status" value="1"/>
</dbReference>
<dbReference type="GO" id="GO:0012505">
    <property type="term" value="C:endomembrane system"/>
    <property type="evidence" value="ECO:0007669"/>
    <property type="project" value="UniProtKB-SubCell"/>
</dbReference>
<dbReference type="AlphaFoldDB" id="A0A3D4Z9Y9"/>
<dbReference type="GO" id="GO:0016787">
    <property type="term" value="F:hydrolase activity"/>
    <property type="evidence" value="ECO:0007669"/>
    <property type="project" value="UniProtKB-KW"/>
</dbReference>
<dbReference type="InterPro" id="IPR002146">
    <property type="entry name" value="ATP_synth_b/b'su_bac/chlpt"/>
</dbReference>
<keyword evidence="3 15" id="KW-1003">Cell membrane</keyword>
<evidence type="ECO:0000256" key="13">
    <source>
        <dbReference type="ARBA" id="ARBA00026054"/>
    </source>
</evidence>
<dbReference type="Proteomes" id="UP001212263">
    <property type="component" value="Unassembled WGS sequence"/>
</dbReference>
<evidence type="ECO:0000313" key="22">
    <source>
        <dbReference type="EMBL" id="RGY07462.1"/>
    </source>
</evidence>
<comment type="caution">
    <text evidence="22">The sequence shown here is derived from an EMBL/GenBank/DDBJ whole genome shotgun (WGS) entry which is preliminary data.</text>
</comment>
<dbReference type="EMBL" id="QRYC01000008">
    <property type="protein sequence ID" value="RGU56779.1"/>
    <property type="molecule type" value="Genomic_DNA"/>
</dbReference>
<name>A0A3D4Z9Y9_9BACT</name>
<dbReference type="HAMAP" id="MF_01398">
    <property type="entry name" value="ATP_synth_b_bprime"/>
    <property type="match status" value="1"/>
</dbReference>
<keyword evidence="9 15" id="KW-0472">Membrane</keyword>
<dbReference type="GO" id="GO:0046933">
    <property type="term" value="F:proton-transporting ATP synthase activity, rotational mechanism"/>
    <property type="evidence" value="ECO:0007669"/>
    <property type="project" value="UniProtKB-UniRule"/>
</dbReference>
<reference evidence="23 24" key="1">
    <citation type="submission" date="2018-08" db="EMBL/GenBank/DDBJ databases">
        <title>A genome reference for cultivated species of the human gut microbiota.</title>
        <authorList>
            <person name="Zou Y."/>
            <person name="Xue W."/>
            <person name="Luo G."/>
        </authorList>
    </citation>
    <scope>NUCLEOTIDE SEQUENCE [LARGE SCALE GENOMIC DNA]</scope>
    <source>
        <strain evidence="21 23">AF14-6AC</strain>
        <strain evidence="20 24">AF16-14</strain>
        <strain evidence="22 25">OF03-11</strain>
    </source>
</reference>
<dbReference type="NCBIfam" id="TIGR01144">
    <property type="entry name" value="ATP_synt_b"/>
    <property type="match status" value="1"/>
</dbReference>
<dbReference type="Proteomes" id="UP000284243">
    <property type="component" value="Unassembled WGS sequence"/>
</dbReference>
<dbReference type="OMA" id="ILAWFTM"/>
<dbReference type="GO" id="GO:0045259">
    <property type="term" value="C:proton-transporting ATP synthase complex"/>
    <property type="evidence" value="ECO:0007669"/>
    <property type="project" value="UniProtKB-KW"/>
</dbReference>
<comment type="subcellular location">
    <subcellularLocation>
        <location evidence="15">Cell membrane</location>
        <topology evidence="15">Single-pass membrane protein</topology>
    </subcellularLocation>
    <subcellularLocation>
        <location evidence="14">Endomembrane system</location>
        <topology evidence="14">Single-pass membrane protein</topology>
    </subcellularLocation>
</comment>
<evidence type="ECO:0000313" key="25">
    <source>
        <dbReference type="Proteomes" id="UP000284434"/>
    </source>
</evidence>
<evidence type="ECO:0000256" key="7">
    <source>
        <dbReference type="ARBA" id="ARBA00022989"/>
    </source>
</evidence>
<gene>
    <name evidence="15 22" type="primary">atpF</name>
    <name evidence="21" type="ORF">DWW24_17550</name>
    <name evidence="20" type="ORF">DWW57_07880</name>
    <name evidence="22" type="ORF">DXA53_07345</name>
    <name evidence="18" type="ORF">L0P03_13050</name>
    <name evidence="19" type="ORF">PN645_13480</name>
</gene>
<dbReference type="Proteomes" id="UP001199750">
    <property type="component" value="Unassembled WGS sequence"/>
</dbReference>
<evidence type="ECO:0000256" key="12">
    <source>
        <dbReference type="ARBA" id="ARBA00025614"/>
    </source>
</evidence>
<comment type="subunit">
    <text evidence="13">F-type ATPases have 2 components, F(1) - the catalytic core - and F(0) - the membrane proton channel. F(1) has five subunits: alpha(3), beta(3), gamma(1), delta(1), epsilon(1). F(0) has four main subunits: a(1), b(2) and c(10-14). The alpha and beta chains form an alternating ring which encloses part of the gamma chain. F(1) is attached to F(0) by a central stalk formed by the gamma and epsilon chains, while a peripheral stalk is formed by the delta and b chains.</text>
</comment>
<evidence type="ECO:0000256" key="11">
    <source>
        <dbReference type="ARBA" id="ARBA00025198"/>
    </source>
</evidence>
<dbReference type="EMBL" id="JAKNDN010000025">
    <property type="protein sequence ID" value="MCG4960770.1"/>
    <property type="molecule type" value="Genomic_DNA"/>
</dbReference>
<dbReference type="Pfam" id="PF00430">
    <property type="entry name" value="ATP-synt_B"/>
    <property type="match status" value="1"/>
</dbReference>
<comment type="similarity">
    <text evidence="1 15 16">Belongs to the ATPase B chain family.</text>
</comment>
<evidence type="ECO:0000256" key="8">
    <source>
        <dbReference type="ARBA" id="ARBA00023065"/>
    </source>
</evidence>
<comment type="subunit">
    <text evidence="15">F-type ATPases have 2 components, F(1) - the catalytic core - and F(0) - the membrane proton channel. F(1) has five subunits: alpha(3), beta(3), gamma(1), delta(1), epsilon(1). F(0) has three main subunits: a(1), b(2) and c(10-14). The alpha and beta chains form an alternating ring which encloses part of the gamma chain. F(1) is attached to F(0) by a central stalk formed by the gamma and epsilon chains, while a peripheral stalk is formed by the delta and b chains.</text>
</comment>
<dbReference type="RefSeq" id="WP_013611737.1">
    <property type="nucleotide sequence ID" value="NZ_BAABYK010000001.1"/>
</dbReference>
<dbReference type="EMBL" id="JAQMRD010000018">
    <property type="protein sequence ID" value="MDB9224012.1"/>
    <property type="molecule type" value="Genomic_DNA"/>
</dbReference>
<dbReference type="InterPro" id="IPR005864">
    <property type="entry name" value="ATP_synth_F0_bsu_bac"/>
</dbReference>
<proteinExistence type="inferred from homology"/>
<comment type="function">
    <text evidence="11 15">F(1)F(0) ATP synthase produces ATP from ADP in the presence of a proton or sodium gradient. F-type ATPases consist of two structural domains, F(1) containing the extramembraneous catalytic core and F(0) containing the membrane proton channel, linked together by a central stalk and a peripheral stalk. During catalysis, ATP synthesis in the catalytic domain of F(1) is coupled via a rotary mechanism of the central stalk subunits to proton translocation.</text>
</comment>
<dbReference type="EMBL" id="QSCO01000008">
    <property type="protein sequence ID" value="RGY07462.1"/>
    <property type="molecule type" value="Genomic_DNA"/>
</dbReference>
<evidence type="ECO:0000256" key="17">
    <source>
        <dbReference type="SAM" id="MobiDB-lite"/>
    </source>
</evidence>
<keyword evidence="10 15" id="KW-0066">ATP synthesis</keyword>
<evidence type="ECO:0000256" key="3">
    <source>
        <dbReference type="ARBA" id="ARBA00022475"/>
    </source>
</evidence>
<keyword evidence="6 15" id="KW-0375">Hydrogen ion transport</keyword>
<dbReference type="InterPro" id="IPR050059">
    <property type="entry name" value="ATP_synthase_B_chain"/>
</dbReference>
<comment type="function">
    <text evidence="12">Component of the F(0) channel, it forms part of the peripheral stalk, linking F(1) to F(0). The b'-subunit is a diverged and duplicated form of b found in plants and photosynthetic bacteria.</text>
</comment>
<evidence type="ECO:0000256" key="9">
    <source>
        <dbReference type="ARBA" id="ARBA00023136"/>
    </source>
</evidence>
<dbReference type="GeneID" id="61274723"/>
<evidence type="ECO:0000313" key="24">
    <source>
        <dbReference type="Proteomes" id="UP000284243"/>
    </source>
</evidence>
<evidence type="ECO:0000256" key="14">
    <source>
        <dbReference type="ARBA" id="ARBA00037847"/>
    </source>
</evidence>
<feature type="region of interest" description="Disordered" evidence="17">
    <location>
        <begin position="97"/>
        <end position="123"/>
    </location>
</feature>
<evidence type="ECO:0000313" key="21">
    <source>
        <dbReference type="EMBL" id="RGV19751.1"/>
    </source>
</evidence>
<keyword evidence="8 15" id="KW-0406">Ion transport</keyword>